<evidence type="ECO:0000256" key="1">
    <source>
        <dbReference type="SAM" id="Phobius"/>
    </source>
</evidence>
<dbReference type="Pfam" id="PF20349">
    <property type="entry name" value="DUF6644"/>
    <property type="match status" value="1"/>
</dbReference>
<organism evidence="3">
    <name type="scientific">marine metagenome</name>
    <dbReference type="NCBI Taxonomy" id="408172"/>
    <lineage>
        <taxon>unclassified sequences</taxon>
        <taxon>metagenomes</taxon>
        <taxon>ecological metagenomes</taxon>
    </lineage>
</organism>
<sequence length="158" mass="17569">MSLLPLFEWSGQSAVGIAMSGSIWMFPVIQCLHLLALAILGGTVLVVDLRLLGLGLRHQPVSQLAHDTQPWLVGSLLVMLATGVLLLTSETLRVYYSPPFWWKMQFLLLAMLFTFTVRQKVVRSDAARIPPLLGRLVAVVSLSLWFGVGFSGRWIAFY</sequence>
<feature type="transmembrane region" description="Helical" evidence="1">
    <location>
        <begin position="137"/>
        <end position="156"/>
    </location>
</feature>
<keyword evidence="1" id="KW-0812">Transmembrane</keyword>
<feature type="transmembrane region" description="Helical" evidence="1">
    <location>
        <begin position="70"/>
        <end position="88"/>
    </location>
</feature>
<protein>
    <recommendedName>
        <fullName evidence="2">DUF6644 domain-containing protein</fullName>
    </recommendedName>
</protein>
<accession>A0A381VU43</accession>
<name>A0A381VU43_9ZZZZ</name>
<dbReference type="InterPro" id="IPR046586">
    <property type="entry name" value="DUF6644"/>
</dbReference>
<evidence type="ECO:0000259" key="2">
    <source>
        <dbReference type="Pfam" id="PF20349"/>
    </source>
</evidence>
<keyword evidence="1" id="KW-0472">Membrane</keyword>
<feature type="transmembrane region" description="Helical" evidence="1">
    <location>
        <begin position="100"/>
        <end position="117"/>
    </location>
</feature>
<dbReference type="EMBL" id="UINC01009613">
    <property type="protein sequence ID" value="SVA43083.1"/>
    <property type="molecule type" value="Genomic_DNA"/>
</dbReference>
<proteinExistence type="predicted"/>
<gene>
    <name evidence="3" type="ORF">METZ01_LOCUS95937</name>
</gene>
<keyword evidence="1" id="KW-1133">Transmembrane helix</keyword>
<dbReference type="AlphaFoldDB" id="A0A381VU43"/>
<reference evidence="3" key="1">
    <citation type="submission" date="2018-05" db="EMBL/GenBank/DDBJ databases">
        <authorList>
            <person name="Lanie J.A."/>
            <person name="Ng W.-L."/>
            <person name="Kazmierczak K.M."/>
            <person name="Andrzejewski T.M."/>
            <person name="Davidsen T.M."/>
            <person name="Wayne K.J."/>
            <person name="Tettelin H."/>
            <person name="Glass J.I."/>
            <person name="Rusch D."/>
            <person name="Podicherti R."/>
            <person name="Tsui H.-C.T."/>
            <person name="Winkler M.E."/>
        </authorList>
    </citation>
    <scope>NUCLEOTIDE SEQUENCE</scope>
</reference>
<feature type="transmembrane region" description="Helical" evidence="1">
    <location>
        <begin position="23"/>
        <end position="49"/>
    </location>
</feature>
<feature type="domain" description="DUF6644" evidence="2">
    <location>
        <begin position="7"/>
        <end position="157"/>
    </location>
</feature>
<evidence type="ECO:0000313" key="3">
    <source>
        <dbReference type="EMBL" id="SVA43083.1"/>
    </source>
</evidence>